<reference evidence="2" key="2">
    <citation type="submission" date="2014-07" db="EMBL/GenBank/DDBJ databases">
        <authorList>
            <person name="Hull J."/>
        </authorList>
    </citation>
    <scope>NUCLEOTIDE SEQUENCE</scope>
</reference>
<gene>
    <name evidence="2" type="primary">ykwD</name>
    <name evidence="2" type="ORF">CM83_102118</name>
</gene>
<accession>A0A0A9Y5D1</accession>
<sequence>KTHGGERAATSTLDPIPESLIPPVVTLESPRGSPKQNVRSRGLVQALVLNEGILRLSKDIRKILSAESRRADEENQRRQEVRRTEDARTNQGLTREEVVILLEE</sequence>
<dbReference type="EMBL" id="GBHO01015337">
    <property type="protein sequence ID" value="JAG28267.1"/>
    <property type="molecule type" value="Transcribed_RNA"/>
</dbReference>
<feature type="region of interest" description="Disordered" evidence="1">
    <location>
        <begin position="1"/>
        <end position="39"/>
    </location>
</feature>
<dbReference type="AlphaFoldDB" id="A0A0A9Y5D1"/>
<protein>
    <submittedName>
        <fullName evidence="2">Uncharacterized protein ykwD</fullName>
    </submittedName>
</protein>
<evidence type="ECO:0000256" key="1">
    <source>
        <dbReference type="SAM" id="MobiDB-lite"/>
    </source>
</evidence>
<feature type="non-terminal residue" evidence="2">
    <location>
        <position position="1"/>
    </location>
</feature>
<proteinExistence type="predicted"/>
<feature type="region of interest" description="Disordered" evidence="1">
    <location>
        <begin position="67"/>
        <end position="92"/>
    </location>
</feature>
<evidence type="ECO:0000313" key="2">
    <source>
        <dbReference type="EMBL" id="JAG28267.1"/>
    </source>
</evidence>
<organism evidence="2">
    <name type="scientific">Lygus hesperus</name>
    <name type="common">Western plant bug</name>
    <dbReference type="NCBI Taxonomy" id="30085"/>
    <lineage>
        <taxon>Eukaryota</taxon>
        <taxon>Metazoa</taxon>
        <taxon>Ecdysozoa</taxon>
        <taxon>Arthropoda</taxon>
        <taxon>Hexapoda</taxon>
        <taxon>Insecta</taxon>
        <taxon>Pterygota</taxon>
        <taxon>Neoptera</taxon>
        <taxon>Paraneoptera</taxon>
        <taxon>Hemiptera</taxon>
        <taxon>Heteroptera</taxon>
        <taxon>Panheteroptera</taxon>
        <taxon>Cimicomorpha</taxon>
        <taxon>Miridae</taxon>
        <taxon>Mirini</taxon>
        <taxon>Lygus</taxon>
    </lineage>
</organism>
<reference evidence="2" key="1">
    <citation type="journal article" date="2014" name="PLoS ONE">
        <title>Transcriptome-Based Identification of ABC Transporters in the Western Tarnished Plant Bug Lygus hesperus.</title>
        <authorList>
            <person name="Hull J.J."/>
            <person name="Chaney K."/>
            <person name="Geib S.M."/>
            <person name="Fabrick J.A."/>
            <person name="Brent C.S."/>
            <person name="Walsh D."/>
            <person name="Lavine L.C."/>
        </authorList>
    </citation>
    <scope>NUCLEOTIDE SEQUENCE</scope>
</reference>
<name>A0A0A9Y5D1_LYGHE</name>
<feature type="non-terminal residue" evidence="2">
    <location>
        <position position="104"/>
    </location>
</feature>